<feature type="transmembrane region" description="Helical" evidence="3">
    <location>
        <begin position="392"/>
        <end position="411"/>
    </location>
</feature>
<gene>
    <name evidence="5" type="primary">LOC109069735</name>
</gene>
<feature type="transmembrane region" description="Helical" evidence="3">
    <location>
        <begin position="63"/>
        <end position="80"/>
    </location>
</feature>
<dbReference type="RefSeq" id="XP_042607820.1">
    <property type="nucleotide sequence ID" value="XM_042751886.1"/>
</dbReference>
<feature type="transmembrane region" description="Helical" evidence="3">
    <location>
        <begin position="37"/>
        <end position="57"/>
    </location>
</feature>
<dbReference type="SMR" id="A0A9Q9XUF8"/>
<dbReference type="GO" id="GO:0008381">
    <property type="term" value="F:mechanosensitive monoatomic ion channel activity"/>
    <property type="evidence" value="ECO:0007669"/>
    <property type="project" value="InterPro"/>
</dbReference>
<evidence type="ECO:0000313" key="5">
    <source>
        <dbReference type="RefSeq" id="XP_042607820.1"/>
    </source>
</evidence>
<feature type="transmembrane region" description="Helical" evidence="3">
    <location>
        <begin position="273"/>
        <end position="295"/>
    </location>
</feature>
<dbReference type="Proteomes" id="UP001155660">
    <property type="component" value="Chromosome B24"/>
</dbReference>
<proteinExistence type="predicted"/>
<organism evidence="5">
    <name type="scientific">Cyprinus carpio</name>
    <name type="common">Common carp</name>
    <dbReference type="NCBI Taxonomy" id="7962"/>
    <lineage>
        <taxon>Eukaryota</taxon>
        <taxon>Metazoa</taxon>
        <taxon>Chordata</taxon>
        <taxon>Craniata</taxon>
        <taxon>Vertebrata</taxon>
        <taxon>Euteleostomi</taxon>
        <taxon>Actinopterygii</taxon>
        <taxon>Neopterygii</taxon>
        <taxon>Teleostei</taxon>
        <taxon>Ostariophysi</taxon>
        <taxon>Cypriniformes</taxon>
        <taxon>Cyprinidae</taxon>
        <taxon>Cyprininae</taxon>
        <taxon>Cyprinus</taxon>
    </lineage>
</organism>
<feature type="region of interest" description="Disordered" evidence="2">
    <location>
        <begin position="609"/>
        <end position="639"/>
    </location>
</feature>
<sequence length="922" mass="107431">MCVFLSCEELKSKWHLVVERLTVLFLKFLECVQKLQLFIWWLLELHIIKIVSSYIIWVSVREVSLFNYVFLVSWAFALPFSQFRPLASSVCTVWTCVIIVCKMLYQLTSINPSSYSRSCSMPENYTDAQRSDMARSLLYSGPVDPANWIGLRKFSPLLENLRNNLLMLALLAFEVTIYRHQDLYRMKNNLTPPVTRTIFYNITRQHLDDGIINCAKYFINYFFYKFGLETCFLLAVNVIGQRMDFYAMLHAFGLIAVMYQRRRKAIGRVWSKYCCFLACMLAFQYLMCIGIPPAACTDYPWRRPSSSMDSNVIKWLYFPDFHTKPNSLFLLYDFMLLLCASLQGRVFEEESVAAVQLLAGDNVEICRDLDAASFSQHNPVPDFIHCRSYLDMLKVIMFSYMFWFVLTIIFITGTTRISIFCMGYLLACFYFLIFGGELLLKPIKSILHYWDFLIAYNVFVITMKNILSIAACGYIKALVANHCWLIQLFSLACTIKGYSKPEQNTNKQCELPSDEAGIIWDSICFAFLLLQRRVFMSYYFLHVVADIRSSQVLASRGAELFQATIVKVVKARIEEEKKSMDLLKRQMDRIKSRQQKFKRGKERMLSLVQESGESHSVVKEEEDDDEGENSKEKKKDKRKHWWKPWVDHASMVRSGHYYLFETDSEEEEEDEDKKDEEPPKRSAFQFVYHAWITDSKTAMKERSKERRRFWQRYTERSEPEGTAPCTRMHVAIEEGDQEEGVTEEEVSEGPDNILKRVFNILKFSWVLFLALLDSFTAWLNSICQEHIDISNVLRIERCILTHEVKKGNIPSRDSIHTYYQRQMCSPASAESSLDRTEDEYSDFSPLRSQAHESDLSRENLVDQPEETSDCVLKTSQRSRPRLCRLPSVDLQSSRYETPPSALLQTSRVFLCAHSSGLSDITC</sequence>
<keyword evidence="3" id="KW-0472">Membrane</keyword>
<dbReference type="PANTHER" id="PTHR47049:SF6">
    <property type="entry name" value="PIEZO-TYPE MECHANOSENSITIVE ION CHANNEL COMPONENT"/>
    <property type="match status" value="1"/>
</dbReference>
<dbReference type="GeneID" id="109069735"/>
<protein>
    <submittedName>
        <fullName evidence="5">Piezo-type mechanosensitive ion channel component 2-like</fullName>
    </submittedName>
</protein>
<feature type="transmembrane region" description="Helical" evidence="3">
    <location>
        <begin position="87"/>
        <end position="105"/>
    </location>
</feature>
<feature type="transmembrane region" description="Helical" evidence="3">
    <location>
        <begin position="329"/>
        <end position="347"/>
    </location>
</feature>
<keyword evidence="1" id="KW-0175">Coiled coil</keyword>
<evidence type="ECO:0000256" key="1">
    <source>
        <dbReference type="SAM" id="Coils"/>
    </source>
</evidence>
<keyword evidence="3" id="KW-1133">Transmembrane helix</keyword>
<dbReference type="Pfam" id="PF15917">
    <property type="entry name" value="Piezo_TM25-28"/>
    <property type="match status" value="1"/>
</dbReference>
<dbReference type="InterPro" id="IPR031805">
    <property type="entry name" value="Piezo_TM25-28"/>
</dbReference>
<dbReference type="InterPro" id="IPR027272">
    <property type="entry name" value="Piezo"/>
</dbReference>
<feature type="domain" description="Piezo TM25-28" evidence="4">
    <location>
        <begin position="371"/>
        <end position="704"/>
    </location>
</feature>
<feature type="compositionally biased region" description="Basic and acidic residues" evidence="2">
    <location>
        <begin position="849"/>
        <end position="860"/>
    </location>
</feature>
<feature type="region of interest" description="Disordered" evidence="2">
    <location>
        <begin position="843"/>
        <end position="871"/>
    </location>
</feature>
<feature type="transmembrane region" description="Helical" evidence="3">
    <location>
        <begin position="417"/>
        <end position="440"/>
    </location>
</feature>
<name>A0A9Q9XUF8_CYPCA</name>
<dbReference type="GO" id="GO:0016020">
    <property type="term" value="C:membrane"/>
    <property type="evidence" value="ECO:0007669"/>
    <property type="project" value="InterPro"/>
</dbReference>
<reference evidence="5" key="1">
    <citation type="submission" date="2025-08" db="UniProtKB">
        <authorList>
            <consortium name="RefSeq"/>
        </authorList>
    </citation>
    <scope>IDENTIFICATION</scope>
    <source>
        <tissue evidence="5">Muscle</tissue>
    </source>
</reference>
<evidence type="ECO:0000256" key="3">
    <source>
        <dbReference type="SAM" id="Phobius"/>
    </source>
</evidence>
<dbReference type="OrthoDB" id="303066at2759"/>
<keyword evidence="3" id="KW-0812">Transmembrane</keyword>
<accession>A0A9Q9XUF8</accession>
<feature type="transmembrane region" description="Helical" evidence="3">
    <location>
        <begin position="221"/>
        <end position="239"/>
    </location>
</feature>
<evidence type="ECO:0000256" key="2">
    <source>
        <dbReference type="SAM" id="MobiDB-lite"/>
    </source>
</evidence>
<dbReference type="KEGG" id="ccar:109069735"/>
<feature type="transmembrane region" description="Helical" evidence="3">
    <location>
        <begin position="452"/>
        <end position="471"/>
    </location>
</feature>
<dbReference type="AlphaFoldDB" id="A0A9Q9XUF8"/>
<dbReference type="PANTHER" id="PTHR47049">
    <property type="entry name" value="PIEZO-TYPE MECHANOSENSITIVE ION CHANNEL HOMOLOG"/>
    <property type="match status" value="1"/>
</dbReference>
<feature type="coiled-coil region" evidence="1">
    <location>
        <begin position="566"/>
        <end position="593"/>
    </location>
</feature>
<evidence type="ECO:0000259" key="4">
    <source>
        <dbReference type="Pfam" id="PF15917"/>
    </source>
</evidence>
<feature type="transmembrane region" description="Helical" evidence="3">
    <location>
        <begin position="245"/>
        <end position="261"/>
    </location>
</feature>